<evidence type="ECO:0000256" key="2">
    <source>
        <dbReference type="ARBA" id="ARBA00008857"/>
    </source>
</evidence>
<feature type="domain" description="Tyr recombinase" evidence="6">
    <location>
        <begin position="178"/>
        <end position="369"/>
    </location>
</feature>
<keyword evidence="5" id="KW-0233">DNA recombination</keyword>
<dbReference type="EMBL" id="BAAACP010000007">
    <property type="protein sequence ID" value="GAA0863592.1"/>
    <property type="molecule type" value="Genomic_DNA"/>
</dbReference>
<dbReference type="Gene3D" id="1.10.150.130">
    <property type="match status" value="1"/>
</dbReference>
<keyword evidence="3" id="KW-0229">DNA integration</keyword>
<evidence type="ECO:0000256" key="1">
    <source>
        <dbReference type="ARBA" id="ARBA00003283"/>
    </source>
</evidence>
<dbReference type="Proteomes" id="UP001400965">
    <property type="component" value="Unassembled WGS sequence"/>
</dbReference>
<dbReference type="InterPro" id="IPR028259">
    <property type="entry name" value="AP2-like_int_N"/>
</dbReference>
<dbReference type="InterPro" id="IPR002104">
    <property type="entry name" value="Integrase_catalytic"/>
</dbReference>
<reference evidence="7 8" key="1">
    <citation type="journal article" date="2019" name="Int. J. Syst. Evol. Microbiol.">
        <title>The Global Catalogue of Microorganisms (GCM) 10K type strain sequencing project: providing services to taxonomists for standard genome sequencing and annotation.</title>
        <authorList>
            <consortium name="The Broad Institute Genomics Platform"/>
            <consortium name="The Broad Institute Genome Sequencing Center for Infectious Disease"/>
            <person name="Wu L."/>
            <person name="Ma J."/>
        </authorList>
    </citation>
    <scope>NUCLEOTIDE SEQUENCE [LARGE SCALE GENOMIC DNA]</scope>
    <source>
        <strain evidence="7 8">JCM 6486</strain>
    </source>
</reference>
<dbReference type="PROSITE" id="PS51898">
    <property type="entry name" value="TYR_RECOMBINASE"/>
    <property type="match status" value="1"/>
</dbReference>
<evidence type="ECO:0000313" key="7">
    <source>
        <dbReference type="EMBL" id="GAA0863592.1"/>
    </source>
</evidence>
<evidence type="ECO:0000313" key="8">
    <source>
        <dbReference type="Proteomes" id="UP001400965"/>
    </source>
</evidence>
<dbReference type="InterPro" id="IPR004107">
    <property type="entry name" value="Integrase_SAM-like_N"/>
</dbReference>
<evidence type="ECO:0000256" key="5">
    <source>
        <dbReference type="ARBA" id="ARBA00023172"/>
    </source>
</evidence>
<dbReference type="CDD" id="cd01189">
    <property type="entry name" value="INT_ICEBs1_C_like"/>
    <property type="match status" value="1"/>
</dbReference>
<comment type="caution">
    <text evidence="7">The sequence shown here is derived from an EMBL/GenBank/DDBJ whole genome shotgun (WGS) entry which is preliminary data.</text>
</comment>
<comment type="similarity">
    <text evidence="2">Belongs to the 'phage' integrase family.</text>
</comment>
<keyword evidence="8" id="KW-1185">Reference proteome</keyword>
<name>A0ABN1M356_9FIRM</name>
<dbReference type="SUPFAM" id="SSF56349">
    <property type="entry name" value="DNA breaking-rejoining enzymes"/>
    <property type="match status" value="1"/>
</dbReference>
<organism evidence="7 8">
    <name type="scientific">Paraclostridium tenue</name>
    <dbReference type="NCBI Taxonomy" id="1737"/>
    <lineage>
        <taxon>Bacteria</taxon>
        <taxon>Bacillati</taxon>
        <taxon>Bacillota</taxon>
        <taxon>Clostridia</taxon>
        <taxon>Peptostreptococcales</taxon>
        <taxon>Peptostreptococcaceae</taxon>
        <taxon>Paraclostridium</taxon>
    </lineage>
</organism>
<dbReference type="InterPro" id="IPR010998">
    <property type="entry name" value="Integrase_recombinase_N"/>
</dbReference>
<accession>A0ABN1M356</accession>
<dbReference type="Gene3D" id="1.10.443.10">
    <property type="entry name" value="Intergrase catalytic core"/>
    <property type="match status" value="1"/>
</dbReference>
<dbReference type="Pfam" id="PF14659">
    <property type="entry name" value="Phage_int_SAM_3"/>
    <property type="match status" value="1"/>
</dbReference>
<dbReference type="Pfam" id="PF14657">
    <property type="entry name" value="Arm-DNA-bind_4"/>
    <property type="match status" value="1"/>
</dbReference>
<dbReference type="PANTHER" id="PTHR30349">
    <property type="entry name" value="PHAGE INTEGRASE-RELATED"/>
    <property type="match status" value="1"/>
</dbReference>
<protein>
    <submittedName>
        <fullName evidence="7">Site-specific integrase</fullName>
    </submittedName>
</protein>
<gene>
    <name evidence="7" type="ORF">GCM10008917_13680</name>
</gene>
<comment type="function">
    <text evidence="1">Site-specific tyrosine recombinase, which acts by catalyzing the cutting and rejoining of the recombining DNA molecules.</text>
</comment>
<evidence type="ECO:0000259" key="6">
    <source>
        <dbReference type="PROSITE" id="PS51898"/>
    </source>
</evidence>
<sequence length="375" mass="44401">MCYIKFRGDEMKGSVRKRATWEYYFDLAKDENGKRRRKSKAGFKSKSDAEKALAQALAEFENTGRVLNESKLSVSEYLKYWYDNHVLLNCRYRTQLEYRVIINAHINPYLGHYYLKNITPATVKEFLDTHYKRNIAKRTMENIFTVLKYALDMAVFPYEYMKYNPAKMIKLKYKFKKTEGNRITHEDALKALNYLQNNYYNYYIPFLIMYHTGIRKGEVLGLQWDNIDFKNKTICIRQQAIYRDGKMVLSPTKTEASIGDIIMGDTLYNELLLYREWILEKKLNHNFVCVNTNFDNMSTPNISWIISKMKDVLNIKINAHGFRHLHGQLLLENKANIKGIQSRLRHKNIETTLSTYLKSSKKIDNDIVNIWESML</sequence>
<dbReference type="InterPro" id="IPR050090">
    <property type="entry name" value="Tyrosine_recombinase_XerCD"/>
</dbReference>
<dbReference type="InterPro" id="IPR013762">
    <property type="entry name" value="Integrase-like_cat_sf"/>
</dbReference>
<evidence type="ECO:0000256" key="4">
    <source>
        <dbReference type="ARBA" id="ARBA00023125"/>
    </source>
</evidence>
<keyword evidence="4" id="KW-0238">DNA-binding</keyword>
<proteinExistence type="inferred from homology"/>
<dbReference type="PANTHER" id="PTHR30349:SF64">
    <property type="entry name" value="PROPHAGE INTEGRASE INTD-RELATED"/>
    <property type="match status" value="1"/>
</dbReference>
<dbReference type="InterPro" id="IPR011010">
    <property type="entry name" value="DNA_brk_join_enz"/>
</dbReference>
<dbReference type="Pfam" id="PF00589">
    <property type="entry name" value="Phage_integrase"/>
    <property type="match status" value="1"/>
</dbReference>
<evidence type="ECO:0000256" key="3">
    <source>
        <dbReference type="ARBA" id="ARBA00022908"/>
    </source>
</evidence>